<dbReference type="RefSeq" id="XP_060374885.1">
    <property type="nucleotide sequence ID" value="XM_060530506.1"/>
</dbReference>
<evidence type="ECO:0000256" key="1">
    <source>
        <dbReference type="SAM" id="MobiDB-lite"/>
    </source>
</evidence>
<reference evidence="2 3" key="1">
    <citation type="submission" date="2016-10" db="EMBL/GenBank/DDBJ databases">
        <title>The genome sequence of Colletotrichum fioriniae PJ7.</title>
        <authorList>
            <person name="Baroncelli R."/>
        </authorList>
    </citation>
    <scope>NUCLEOTIDE SEQUENCE [LARGE SCALE GENOMIC DNA]</scope>
    <source>
        <strain evidence="2 3">Tom-12</strain>
    </source>
</reference>
<protein>
    <submittedName>
        <fullName evidence="2">Uncharacterized protein</fullName>
    </submittedName>
</protein>
<organism evidence="2 3">
    <name type="scientific">Colletotrichum tamarilloi</name>
    <dbReference type="NCBI Taxonomy" id="1209934"/>
    <lineage>
        <taxon>Eukaryota</taxon>
        <taxon>Fungi</taxon>
        <taxon>Dikarya</taxon>
        <taxon>Ascomycota</taxon>
        <taxon>Pezizomycotina</taxon>
        <taxon>Sordariomycetes</taxon>
        <taxon>Hypocreomycetidae</taxon>
        <taxon>Glomerellales</taxon>
        <taxon>Glomerellaceae</taxon>
        <taxon>Colletotrichum</taxon>
        <taxon>Colletotrichum acutatum species complex</taxon>
    </lineage>
</organism>
<comment type="caution">
    <text evidence="2">The sequence shown here is derived from an EMBL/GenBank/DDBJ whole genome shotgun (WGS) entry which is preliminary data.</text>
</comment>
<name>A0ABQ9QNX8_9PEZI</name>
<feature type="region of interest" description="Disordered" evidence="1">
    <location>
        <begin position="709"/>
        <end position="729"/>
    </location>
</feature>
<dbReference type="Proteomes" id="UP001227543">
    <property type="component" value="Unassembled WGS sequence"/>
</dbReference>
<dbReference type="GeneID" id="85414744"/>
<proteinExistence type="predicted"/>
<accession>A0ABQ9QNX8</accession>
<sequence>MADGTVGGSFSNMDNSLTVQLDFDGLGDVHSLFSSPAPSGFTDLFAASDHGIAFFPQNTPDAAPQVVLPSISFKQVVVSQYDVNLVGLAVSTANELYYFEGTRAKKGSSSISWLASGLPIRADVLEISTQYNVASGSTELIYITNSDKTVKHLYLTPQSFLWQEHIIAVRPADGQPQSLTYAAHVTSIHPFSSVTGSSLGADYPLSISSEWAYVTINKSTYTLNTAEPISVVTDNSGSVNIVQRINDSIACPHYTVMLSQFGTTASVSVDPTQRISTQLPKYNTAASLQNATTTDGRPVKFPDTTNFDAAASVLDKFKTVQNTVSNTTVNALAVNNSTESFTLKENGVLEKDGGSWVTDVVTDIESFFGDVWETIKSGLSAGFKFAMNVLNGAVSILVSIAGKVFRFVITTMVGAIRSFAGFLKSALGIDITGFLDWLGFIFDIDKILETQVTVNKAIGSGIDFISYSVEALQPVIVQMFDTIKSQLEQWIPDTREVPPNTGETNFFTKLIGFIFDNPIVKLLGQFNPLGWVMKQADDIFGDVIQLPDLSGLIGVIMAAVGKTFDEEVTNIVKLLSDVMQKFTSVFNGKTTAFTAIGQLLGDAFWTLLDAVKIIITNVVEVIPSIMAEFWKVLTSPIKLPIISTLWEAFVGSDTPLSFLNALTIIPSWVLNIYSGTVFGKMPFDPSVFGNPDEWFPSKDQVNTWLRPRSSPPMSFRASAMPKSENSTKSDSNSLLFASLNETTTNSETANEISGFQRVDLWLCIICPFVTSISSAIDAGCILVDANAARNAEANVNRNALGPPGTEHELRGINQPLLPAAAADPASPVNTCLKIVRGIISISLFLPCVYNICIGAYHSPAKDLWVVPEFTVKTIGVIMQAVRLVNIAEPKLVGPGYVGDIGVMLQFGVGYALSDTAGDDPLAVGSALTTSLSAIWCCLGRLTVKYEPEFAAVFGILSAEYDVLNAIFCAQILNAADKSSISRSTDQLLTTLARVKNGASQHPVTRLGLD</sequence>
<keyword evidence="3" id="KW-1185">Reference proteome</keyword>
<dbReference type="EMBL" id="MLFU01000125">
    <property type="protein sequence ID" value="KAK1479759.1"/>
    <property type="molecule type" value="Genomic_DNA"/>
</dbReference>
<gene>
    <name evidence="2" type="ORF">CTAM01_14506</name>
</gene>
<evidence type="ECO:0000313" key="3">
    <source>
        <dbReference type="Proteomes" id="UP001227543"/>
    </source>
</evidence>
<evidence type="ECO:0000313" key="2">
    <source>
        <dbReference type="EMBL" id="KAK1479759.1"/>
    </source>
</evidence>